<gene>
    <name evidence="2" type="ORF">PQJ61_12215</name>
</gene>
<dbReference type="Gene3D" id="3.40.30.10">
    <property type="entry name" value="Glutaredoxin"/>
    <property type="match status" value="1"/>
</dbReference>
<dbReference type="InterPro" id="IPR036249">
    <property type="entry name" value="Thioredoxin-like_sf"/>
</dbReference>
<name>A0AAJ1IHU7_9SPIO</name>
<dbReference type="Proteomes" id="UP001221217">
    <property type="component" value="Unassembled WGS sequence"/>
</dbReference>
<evidence type="ECO:0000313" key="3">
    <source>
        <dbReference type="Proteomes" id="UP001221217"/>
    </source>
</evidence>
<protein>
    <submittedName>
        <fullName evidence="2">Glutaredoxin family protein</fullName>
    </submittedName>
</protein>
<organism evidence="2 3">
    <name type="scientific">Candidatus Thalassospirochaeta sargassi</name>
    <dbReference type="NCBI Taxonomy" id="3119039"/>
    <lineage>
        <taxon>Bacteria</taxon>
        <taxon>Pseudomonadati</taxon>
        <taxon>Spirochaetota</taxon>
        <taxon>Spirochaetia</taxon>
        <taxon>Spirochaetales</taxon>
        <taxon>Spirochaetaceae</taxon>
        <taxon>Candidatus Thalassospirochaeta</taxon>
    </lineage>
</organism>
<dbReference type="SUPFAM" id="SSF52833">
    <property type="entry name" value="Thioredoxin-like"/>
    <property type="match status" value="1"/>
</dbReference>
<dbReference type="EMBL" id="JAQQAL010000027">
    <property type="protein sequence ID" value="MDC7227520.1"/>
    <property type="molecule type" value="Genomic_DNA"/>
</dbReference>
<reference evidence="2 3" key="1">
    <citation type="submission" date="2022-12" db="EMBL/GenBank/DDBJ databases">
        <title>Metagenome assembled genome from gulf of manar.</title>
        <authorList>
            <person name="Kohli P."/>
            <person name="Pk S."/>
            <person name="Venkata Ramana C."/>
            <person name="Sasikala C."/>
        </authorList>
    </citation>
    <scope>NUCLEOTIDE SEQUENCE [LARGE SCALE GENOMIC DNA]</scope>
    <source>
        <strain evidence="2">JB008</strain>
    </source>
</reference>
<evidence type="ECO:0000259" key="1">
    <source>
        <dbReference type="Pfam" id="PF00462"/>
    </source>
</evidence>
<accession>A0AAJ1IHU7</accession>
<dbReference type="PROSITE" id="PS51354">
    <property type="entry name" value="GLUTAREDOXIN_2"/>
    <property type="match status" value="1"/>
</dbReference>
<proteinExistence type="predicted"/>
<feature type="domain" description="Glutaredoxin" evidence="1">
    <location>
        <begin position="24"/>
        <end position="62"/>
    </location>
</feature>
<comment type="caution">
    <text evidence="2">The sequence shown here is derived from an EMBL/GenBank/DDBJ whole genome shotgun (WGS) entry which is preliminary data.</text>
</comment>
<dbReference type="AlphaFoldDB" id="A0AAJ1IHU7"/>
<dbReference type="InterPro" id="IPR002109">
    <property type="entry name" value="Glutaredoxin"/>
</dbReference>
<dbReference type="CDD" id="cd02976">
    <property type="entry name" value="NrdH"/>
    <property type="match status" value="1"/>
</dbReference>
<evidence type="ECO:0000313" key="2">
    <source>
        <dbReference type="EMBL" id="MDC7227520.1"/>
    </source>
</evidence>
<sequence>MMDLTKFTMIEGSKSDKDLVFLGLSTCGFCKRARKFLDEEGWSYNYIEIDKLDREERIALKTDVKTRFSPDLLYPFLIINDSEYVKGFKKDQWEEKLG</sequence>
<dbReference type="Pfam" id="PF00462">
    <property type="entry name" value="Glutaredoxin"/>
    <property type="match status" value="1"/>
</dbReference>